<evidence type="ECO:0000313" key="4">
    <source>
        <dbReference type="EMBL" id="KAA6414562.1"/>
    </source>
</evidence>
<reference evidence="4 5" key="1">
    <citation type="submission" date="2019-09" db="EMBL/GenBank/DDBJ databases">
        <title>The hologenome of the rock-dwelling lichen Lasallia pustulata.</title>
        <authorList>
            <person name="Greshake Tzovaras B."/>
            <person name="Segers F."/>
            <person name="Bicker A."/>
            <person name="Dal Grande F."/>
            <person name="Otte J."/>
            <person name="Hankeln T."/>
            <person name="Schmitt I."/>
            <person name="Ebersberger I."/>
        </authorList>
    </citation>
    <scope>NUCLEOTIDE SEQUENCE [LARGE SCALE GENOMIC DNA]</scope>
    <source>
        <strain evidence="4">A1-1</strain>
    </source>
</reference>
<protein>
    <submittedName>
        <fullName evidence="4">Uncharacterized protein</fullName>
    </submittedName>
</protein>
<keyword evidence="2" id="KW-0040">ANK repeat</keyword>
<accession>A0A5M8PZM3</accession>
<feature type="region of interest" description="Disordered" evidence="3">
    <location>
        <begin position="116"/>
        <end position="141"/>
    </location>
</feature>
<evidence type="ECO:0000313" key="5">
    <source>
        <dbReference type="Proteomes" id="UP000324767"/>
    </source>
</evidence>
<dbReference type="AlphaFoldDB" id="A0A5M8PZM3"/>
<dbReference type="Gene3D" id="1.25.40.20">
    <property type="entry name" value="Ankyrin repeat-containing domain"/>
    <property type="match status" value="1"/>
</dbReference>
<keyword evidence="1" id="KW-0677">Repeat</keyword>
<dbReference type="InterPro" id="IPR002110">
    <property type="entry name" value="Ankyrin_rpt"/>
</dbReference>
<dbReference type="SMART" id="SM00248">
    <property type="entry name" value="ANK"/>
    <property type="match status" value="4"/>
</dbReference>
<gene>
    <name evidence="4" type="ORF">FRX48_01311</name>
</gene>
<dbReference type="SUPFAM" id="SSF48403">
    <property type="entry name" value="Ankyrin repeat"/>
    <property type="match status" value="1"/>
</dbReference>
<comment type="caution">
    <text evidence="4">The sequence shown here is derived from an EMBL/GenBank/DDBJ whole genome shotgun (WGS) entry which is preliminary data.</text>
</comment>
<organism evidence="4 5">
    <name type="scientific">Lasallia pustulata</name>
    <dbReference type="NCBI Taxonomy" id="136370"/>
    <lineage>
        <taxon>Eukaryota</taxon>
        <taxon>Fungi</taxon>
        <taxon>Dikarya</taxon>
        <taxon>Ascomycota</taxon>
        <taxon>Pezizomycotina</taxon>
        <taxon>Lecanoromycetes</taxon>
        <taxon>OSLEUM clade</taxon>
        <taxon>Umbilicariomycetidae</taxon>
        <taxon>Umbilicariales</taxon>
        <taxon>Umbilicariaceae</taxon>
        <taxon>Lasallia</taxon>
    </lineage>
</organism>
<dbReference type="OrthoDB" id="5416473at2759"/>
<dbReference type="InterPro" id="IPR036770">
    <property type="entry name" value="Ankyrin_rpt-contain_sf"/>
</dbReference>
<evidence type="ECO:0000256" key="2">
    <source>
        <dbReference type="ARBA" id="ARBA00023043"/>
    </source>
</evidence>
<feature type="region of interest" description="Disordered" evidence="3">
    <location>
        <begin position="575"/>
        <end position="615"/>
    </location>
</feature>
<dbReference type="InterPro" id="IPR050776">
    <property type="entry name" value="Ank_Repeat/CDKN_Inhibitor"/>
</dbReference>
<dbReference type="PANTHER" id="PTHR24201">
    <property type="entry name" value="ANK_REP_REGION DOMAIN-CONTAINING PROTEIN"/>
    <property type="match status" value="1"/>
</dbReference>
<sequence>MFQDNAFVPTSEQFESLQAKIEQLHKLVTGQPEMIASLLAKKTTITQGSPQVRDELYEDKGDQMFTSHEEASQLSRSLNELYQFASKTGTAFLSEDAQMMVINIDKILEAVEQASTVSQLNHTGRKRRRSSSPYEGAGVRQQKVRAIKRIRGLLNSSQSMSVNQPVSRSRSKLFKSRYTSQCDHTTLRTGEGNFVVFHKKSQLPITDAPSEDDPENAVLESFSATVDYLPNGAFPKSKISVSFEQFISFRSATSLNPVLSFCAMISDDAEIFQLIYEDDVHGVQRMIGQGRASLRDCDSVGRSLLYHAYSEERPYVCHFLVTHGLDVNAFFYDYVSYFAPLLHCIQFLESDMNPDDPQDLKRIQDSRHCQRILLNAGADPTLIPISSNSDELVLPTLYTMITQGSSDTVKMYLDLGADFINLDHCDTRGEPVLFGACWSGTRLEPEILQLLLDRGANPLVRHLATNETCLHEAVRNLSAPFGKFDEVNWKTFLKILLEAGLRITDKNFWGITPLDIARTFCFARRRIFEEVLAECGIDFDSSFTDDYEECPGDVRHAVRPYCYCDPNRRTKLCYENQPGDERNLDDNSEASGEVAEDETASAHSIRYSDLQVNHRPSEASAQLADEAESFHPGQIHHFRMEQQALWSPWPEPDAFGNDESILNGTVNATNPDPQMSESVDRDPTVEAGPWNIQTQVETPPVIHDIHAYSSTPAWASDCITITPFDTIMEYEGPTAVGDVEEVASPDYQP</sequence>
<dbReference type="EMBL" id="VXIT01000002">
    <property type="protein sequence ID" value="KAA6414562.1"/>
    <property type="molecule type" value="Genomic_DNA"/>
</dbReference>
<proteinExistence type="predicted"/>
<evidence type="ECO:0000256" key="1">
    <source>
        <dbReference type="ARBA" id="ARBA00022737"/>
    </source>
</evidence>
<dbReference type="Proteomes" id="UP000324767">
    <property type="component" value="Unassembled WGS sequence"/>
</dbReference>
<evidence type="ECO:0000256" key="3">
    <source>
        <dbReference type="SAM" id="MobiDB-lite"/>
    </source>
</evidence>
<name>A0A5M8PZM3_9LECA</name>